<dbReference type="Proteomes" id="UP000247371">
    <property type="component" value="Unassembled WGS sequence"/>
</dbReference>
<comment type="caution">
    <text evidence="2">The sequence shown here is derived from an EMBL/GenBank/DDBJ whole genome shotgun (WGS) entry which is preliminary data.</text>
</comment>
<keyword evidence="1" id="KW-0472">Membrane</keyword>
<accession>A0A2V4RLX3</accession>
<dbReference type="AlphaFoldDB" id="A0A2V4RLX3"/>
<dbReference type="EMBL" id="NKUB01000002">
    <property type="protein sequence ID" value="PYD70861.1"/>
    <property type="molecule type" value="Genomic_DNA"/>
</dbReference>
<reference evidence="2 3" key="1">
    <citation type="submission" date="2017-07" db="EMBL/GenBank/DDBJ databases">
        <title>A draft genome sequence of Komagataeibacter swingsii LMG 22125.</title>
        <authorList>
            <person name="Skraban J."/>
            <person name="Cleenwerck I."/>
            <person name="Vandamme P."/>
            <person name="Trcek J."/>
        </authorList>
    </citation>
    <scope>NUCLEOTIDE SEQUENCE [LARGE SCALE GENOMIC DNA]</scope>
    <source>
        <strain evidence="2 3">LMG 22125</strain>
    </source>
</reference>
<feature type="transmembrane region" description="Helical" evidence="1">
    <location>
        <begin position="54"/>
        <end position="75"/>
    </location>
</feature>
<keyword evidence="1" id="KW-0812">Transmembrane</keyword>
<name>A0A2V4RLX3_9PROT</name>
<gene>
    <name evidence="2" type="ORF">CFR76_02720</name>
</gene>
<evidence type="ECO:0008006" key="4">
    <source>
        <dbReference type="Google" id="ProtNLM"/>
    </source>
</evidence>
<evidence type="ECO:0000256" key="1">
    <source>
        <dbReference type="SAM" id="Phobius"/>
    </source>
</evidence>
<organism evidence="2 3">
    <name type="scientific">Komagataeibacter swingsii</name>
    <dbReference type="NCBI Taxonomy" id="215220"/>
    <lineage>
        <taxon>Bacteria</taxon>
        <taxon>Pseudomonadati</taxon>
        <taxon>Pseudomonadota</taxon>
        <taxon>Alphaproteobacteria</taxon>
        <taxon>Acetobacterales</taxon>
        <taxon>Acetobacteraceae</taxon>
        <taxon>Komagataeibacter</taxon>
    </lineage>
</organism>
<sequence length="88" mass="9606">MHDQDGRNDTMQAVPALSLPALVVGLGLPYCLVIGGGLALRAQEMTLFGAPLEIIWIFACFILVPACLYICWRLSSSARFNADRKPVE</sequence>
<keyword evidence="1" id="KW-1133">Transmembrane helix</keyword>
<proteinExistence type="predicted"/>
<feature type="transmembrane region" description="Helical" evidence="1">
    <location>
        <begin position="21"/>
        <end position="42"/>
    </location>
</feature>
<protein>
    <recommendedName>
        <fullName evidence="4">DUF3311 domain-containing protein</fullName>
    </recommendedName>
</protein>
<evidence type="ECO:0000313" key="3">
    <source>
        <dbReference type="Proteomes" id="UP000247371"/>
    </source>
</evidence>
<evidence type="ECO:0000313" key="2">
    <source>
        <dbReference type="EMBL" id="PYD70861.1"/>
    </source>
</evidence>
<keyword evidence="3" id="KW-1185">Reference proteome</keyword>